<keyword evidence="1" id="KW-0472">Membrane</keyword>
<gene>
    <name evidence="2" type="ORF">FRD01_17420</name>
</gene>
<evidence type="ECO:0008006" key="4">
    <source>
        <dbReference type="Google" id="ProtNLM"/>
    </source>
</evidence>
<evidence type="ECO:0000313" key="2">
    <source>
        <dbReference type="EMBL" id="QED28986.1"/>
    </source>
</evidence>
<keyword evidence="1" id="KW-0812">Transmembrane</keyword>
<dbReference type="KEGG" id="bbae:FRD01_17420"/>
<organism evidence="2 3">
    <name type="scientific">Microvenator marinus</name>
    <dbReference type="NCBI Taxonomy" id="2600177"/>
    <lineage>
        <taxon>Bacteria</taxon>
        <taxon>Deltaproteobacteria</taxon>
        <taxon>Bradymonadales</taxon>
        <taxon>Microvenatoraceae</taxon>
        <taxon>Microvenator</taxon>
    </lineage>
</organism>
<dbReference type="AlphaFoldDB" id="A0A5B8XZ92"/>
<evidence type="ECO:0000256" key="1">
    <source>
        <dbReference type="SAM" id="Phobius"/>
    </source>
</evidence>
<dbReference type="Proteomes" id="UP000321595">
    <property type="component" value="Chromosome"/>
</dbReference>
<feature type="transmembrane region" description="Helical" evidence="1">
    <location>
        <begin position="20"/>
        <end position="50"/>
    </location>
</feature>
<keyword evidence="1" id="KW-1133">Transmembrane helix</keyword>
<proteinExistence type="predicted"/>
<accession>A0A5B8XZ92</accession>
<name>A0A5B8XZ92_9DELT</name>
<dbReference type="EMBL" id="CP042467">
    <property type="protein sequence ID" value="QED28986.1"/>
    <property type="molecule type" value="Genomic_DNA"/>
</dbReference>
<dbReference type="RefSeq" id="WP_146961897.1">
    <property type="nucleotide sequence ID" value="NZ_CP042467.1"/>
</dbReference>
<sequence length="65" mass="7300">MNSCPRCKTELPTRAPIWRIVIGFSLVVIGVVLFLITFSASFILSVYGVFLMLPDRECKACGYKK</sequence>
<evidence type="ECO:0000313" key="3">
    <source>
        <dbReference type="Proteomes" id="UP000321595"/>
    </source>
</evidence>
<protein>
    <recommendedName>
        <fullName evidence="4">LITAF domain-containing protein</fullName>
    </recommendedName>
</protein>
<reference evidence="2 3" key="1">
    <citation type="submission" date="2019-08" db="EMBL/GenBank/DDBJ databases">
        <authorList>
            <person name="Liang Q."/>
        </authorList>
    </citation>
    <scope>NUCLEOTIDE SEQUENCE [LARGE SCALE GENOMIC DNA]</scope>
    <source>
        <strain evidence="2 3">V1718</strain>
    </source>
</reference>
<keyword evidence="3" id="KW-1185">Reference proteome</keyword>